<dbReference type="Proteomes" id="UP000291822">
    <property type="component" value="Unassembled WGS sequence"/>
</dbReference>
<evidence type="ECO:0000313" key="3">
    <source>
        <dbReference type="Proteomes" id="UP000291822"/>
    </source>
</evidence>
<feature type="transmembrane region" description="Helical" evidence="1">
    <location>
        <begin position="12"/>
        <end position="35"/>
    </location>
</feature>
<keyword evidence="1" id="KW-0472">Membrane</keyword>
<protein>
    <submittedName>
        <fullName evidence="2">Uncharacterized protein</fullName>
    </submittedName>
</protein>
<dbReference type="AlphaFoldDB" id="A0A4R0YJV4"/>
<keyword evidence="3" id="KW-1185">Reference proteome</keyword>
<dbReference type="EMBL" id="SJTG01000003">
    <property type="protein sequence ID" value="TCI08789.1"/>
    <property type="molecule type" value="Genomic_DNA"/>
</dbReference>
<name>A0A4R0YJV4_9GAMM</name>
<proteinExistence type="predicted"/>
<sequence>MFKRNERILAAAPRNIVLAPIFYAFLGLVFIAWALSVHNGFMDFTFVFGCGFLIFAALTYRQARKSLVERDAERAQG</sequence>
<feature type="transmembrane region" description="Helical" evidence="1">
    <location>
        <begin position="41"/>
        <end position="60"/>
    </location>
</feature>
<organism evidence="2 3">
    <name type="scientific">Dyella soli</name>
    <dbReference type="NCBI Taxonomy" id="522319"/>
    <lineage>
        <taxon>Bacteria</taxon>
        <taxon>Pseudomonadati</taxon>
        <taxon>Pseudomonadota</taxon>
        <taxon>Gammaproteobacteria</taxon>
        <taxon>Lysobacterales</taxon>
        <taxon>Rhodanobacteraceae</taxon>
        <taxon>Dyella</taxon>
    </lineage>
</organism>
<keyword evidence="1" id="KW-0812">Transmembrane</keyword>
<accession>A0A4R0YJV4</accession>
<reference evidence="2 3" key="1">
    <citation type="submission" date="2019-02" db="EMBL/GenBank/DDBJ databases">
        <title>Dyella amyloliquefaciens sp. nov., isolated from forest soil.</title>
        <authorList>
            <person name="Gao Z.-H."/>
            <person name="Qiu L.-H."/>
        </authorList>
    </citation>
    <scope>NUCLEOTIDE SEQUENCE [LARGE SCALE GENOMIC DNA]</scope>
    <source>
        <strain evidence="2 3">KACC 12747</strain>
    </source>
</reference>
<comment type="caution">
    <text evidence="2">The sequence shown here is derived from an EMBL/GenBank/DDBJ whole genome shotgun (WGS) entry which is preliminary data.</text>
</comment>
<evidence type="ECO:0000313" key="2">
    <source>
        <dbReference type="EMBL" id="TCI08789.1"/>
    </source>
</evidence>
<keyword evidence="1" id="KW-1133">Transmembrane helix</keyword>
<gene>
    <name evidence="2" type="ORF">EZM97_21270</name>
</gene>
<evidence type="ECO:0000256" key="1">
    <source>
        <dbReference type="SAM" id="Phobius"/>
    </source>
</evidence>